<name>A0ABQ9TXP3_SAGOE</name>
<evidence type="ECO:0000313" key="2">
    <source>
        <dbReference type="Proteomes" id="UP001266305"/>
    </source>
</evidence>
<protein>
    <submittedName>
        <fullName evidence="1">Uncharacterized protein</fullName>
    </submittedName>
</protein>
<dbReference type="Proteomes" id="UP001266305">
    <property type="component" value="Unassembled WGS sequence"/>
</dbReference>
<evidence type="ECO:0000313" key="1">
    <source>
        <dbReference type="EMBL" id="KAK2089346.1"/>
    </source>
</evidence>
<accession>A0ABQ9TXP3</accession>
<dbReference type="EMBL" id="JASSZA010000018">
    <property type="protein sequence ID" value="KAK2089346.1"/>
    <property type="molecule type" value="Genomic_DNA"/>
</dbReference>
<proteinExistence type="predicted"/>
<gene>
    <name evidence="1" type="ORF">P7K49_032012</name>
</gene>
<reference evidence="1 2" key="1">
    <citation type="submission" date="2023-05" db="EMBL/GenBank/DDBJ databases">
        <title>B98-5 Cell Line De Novo Hybrid Assembly: An Optical Mapping Approach.</title>
        <authorList>
            <person name="Kananen K."/>
            <person name="Auerbach J.A."/>
            <person name="Kautto E."/>
            <person name="Blachly J.S."/>
        </authorList>
    </citation>
    <scope>NUCLEOTIDE SEQUENCE [LARGE SCALE GENOMIC DNA]</scope>
    <source>
        <strain evidence="1">B95-8</strain>
        <tissue evidence="1">Cell line</tissue>
    </source>
</reference>
<sequence length="67" mass="7232">GKKSSLTDIKDIEACLNFTEPLNETLLHSQTAPMAEPRTANAITELEMEVSQLKGDTSLDNSRAAGQ</sequence>
<organism evidence="1 2">
    <name type="scientific">Saguinus oedipus</name>
    <name type="common">Cotton-top tamarin</name>
    <name type="synonym">Oedipomidas oedipus</name>
    <dbReference type="NCBI Taxonomy" id="9490"/>
    <lineage>
        <taxon>Eukaryota</taxon>
        <taxon>Metazoa</taxon>
        <taxon>Chordata</taxon>
        <taxon>Craniata</taxon>
        <taxon>Vertebrata</taxon>
        <taxon>Euteleostomi</taxon>
        <taxon>Mammalia</taxon>
        <taxon>Eutheria</taxon>
        <taxon>Euarchontoglires</taxon>
        <taxon>Primates</taxon>
        <taxon>Haplorrhini</taxon>
        <taxon>Platyrrhini</taxon>
        <taxon>Cebidae</taxon>
        <taxon>Callitrichinae</taxon>
        <taxon>Saguinus</taxon>
    </lineage>
</organism>
<feature type="non-terminal residue" evidence="1">
    <location>
        <position position="1"/>
    </location>
</feature>
<comment type="caution">
    <text evidence="1">The sequence shown here is derived from an EMBL/GenBank/DDBJ whole genome shotgun (WGS) entry which is preliminary data.</text>
</comment>
<keyword evidence="2" id="KW-1185">Reference proteome</keyword>